<proteinExistence type="predicted"/>
<name>A0A8X6RSG5_TRICX</name>
<keyword evidence="3" id="KW-1185">Reference proteome</keyword>
<evidence type="ECO:0000256" key="1">
    <source>
        <dbReference type="SAM" id="MobiDB-lite"/>
    </source>
</evidence>
<dbReference type="EMBL" id="BMAU01021214">
    <property type="protein sequence ID" value="GFX99725.1"/>
    <property type="molecule type" value="Genomic_DNA"/>
</dbReference>
<protein>
    <submittedName>
        <fullName evidence="2">Uncharacterized protein</fullName>
    </submittedName>
</protein>
<organism evidence="2 3">
    <name type="scientific">Trichonephila clavipes</name>
    <name type="common">Golden silk orbweaver</name>
    <name type="synonym">Nephila clavipes</name>
    <dbReference type="NCBI Taxonomy" id="2585209"/>
    <lineage>
        <taxon>Eukaryota</taxon>
        <taxon>Metazoa</taxon>
        <taxon>Ecdysozoa</taxon>
        <taxon>Arthropoda</taxon>
        <taxon>Chelicerata</taxon>
        <taxon>Arachnida</taxon>
        <taxon>Araneae</taxon>
        <taxon>Araneomorphae</taxon>
        <taxon>Entelegynae</taxon>
        <taxon>Araneoidea</taxon>
        <taxon>Nephilidae</taxon>
        <taxon>Trichonephila</taxon>
    </lineage>
</organism>
<evidence type="ECO:0000313" key="2">
    <source>
        <dbReference type="EMBL" id="GFX99725.1"/>
    </source>
</evidence>
<dbReference type="AlphaFoldDB" id="A0A8X6RSG5"/>
<sequence length="119" mass="12912">MTSLRTNQGALTICLKNEFVRRVNNRGELKLPCGRPLLIGRGEESVLSTHRKERDAAFEQGTGINFLIPPSSVWCCRWPCVATWLMEVGGVSDAGTNGGGRGQTRRAEPTNGMGVGSEH</sequence>
<accession>A0A8X6RSG5</accession>
<feature type="region of interest" description="Disordered" evidence="1">
    <location>
        <begin position="92"/>
        <end position="119"/>
    </location>
</feature>
<gene>
    <name evidence="2" type="ORF">TNCV_3053821</name>
</gene>
<evidence type="ECO:0000313" key="3">
    <source>
        <dbReference type="Proteomes" id="UP000887159"/>
    </source>
</evidence>
<dbReference type="Proteomes" id="UP000887159">
    <property type="component" value="Unassembled WGS sequence"/>
</dbReference>
<comment type="caution">
    <text evidence="2">The sequence shown here is derived from an EMBL/GenBank/DDBJ whole genome shotgun (WGS) entry which is preliminary data.</text>
</comment>
<reference evidence="2" key="1">
    <citation type="submission" date="2020-08" db="EMBL/GenBank/DDBJ databases">
        <title>Multicomponent nature underlies the extraordinary mechanical properties of spider dragline silk.</title>
        <authorList>
            <person name="Kono N."/>
            <person name="Nakamura H."/>
            <person name="Mori M."/>
            <person name="Yoshida Y."/>
            <person name="Ohtoshi R."/>
            <person name="Malay A.D."/>
            <person name="Moran D.A.P."/>
            <person name="Tomita M."/>
            <person name="Numata K."/>
            <person name="Arakawa K."/>
        </authorList>
    </citation>
    <scope>NUCLEOTIDE SEQUENCE</scope>
</reference>